<evidence type="ECO:0000256" key="1">
    <source>
        <dbReference type="ARBA" id="ARBA00004123"/>
    </source>
</evidence>
<name>A0A9P8P463_9ASCO</name>
<reference evidence="12" key="2">
    <citation type="submission" date="2021-01" db="EMBL/GenBank/DDBJ databases">
        <authorList>
            <person name="Schikora-Tamarit M.A."/>
        </authorList>
    </citation>
    <scope>NUCLEOTIDE SEQUENCE</scope>
    <source>
        <strain evidence="12">NCAIM Y.01608</strain>
    </source>
</reference>
<keyword evidence="5 9" id="KW-0694">RNA-binding</keyword>
<keyword evidence="7 9" id="KW-0539">Nucleus</keyword>
<proteinExistence type="inferred from homology"/>
<gene>
    <name evidence="9" type="primary">LSM4</name>
    <name evidence="12" type="ORF">OGATHE_004048</name>
</gene>
<dbReference type="GO" id="GO:0000398">
    <property type="term" value="P:mRNA splicing, via spliceosome"/>
    <property type="evidence" value="ECO:0007669"/>
    <property type="project" value="InterPro"/>
</dbReference>
<dbReference type="InterPro" id="IPR010920">
    <property type="entry name" value="LSM_dom_sf"/>
</dbReference>
<dbReference type="CDD" id="cd01723">
    <property type="entry name" value="LSm4"/>
    <property type="match status" value="1"/>
</dbReference>
<accession>A0A9P8P463</accession>
<dbReference type="InterPro" id="IPR027141">
    <property type="entry name" value="LSm4/Sm_D1/D3"/>
</dbReference>
<dbReference type="Gene3D" id="2.30.30.100">
    <property type="match status" value="1"/>
</dbReference>
<keyword evidence="13" id="KW-1185">Reference proteome</keyword>
<evidence type="ECO:0000256" key="3">
    <source>
        <dbReference type="ARBA" id="ARBA00022664"/>
    </source>
</evidence>
<keyword evidence="4 9" id="KW-0747">Spliceosome</keyword>
<dbReference type="Proteomes" id="UP000788993">
    <property type="component" value="Unassembled WGS sequence"/>
</dbReference>
<dbReference type="GO" id="GO:0000956">
    <property type="term" value="P:nuclear-transcribed mRNA catabolic process"/>
    <property type="evidence" value="ECO:0007669"/>
    <property type="project" value="UniProtKB-UniRule"/>
</dbReference>
<dbReference type="GO" id="GO:0097525">
    <property type="term" value="C:spliceosomal snRNP complex"/>
    <property type="evidence" value="ECO:0007669"/>
    <property type="project" value="UniProtKB-ARBA"/>
</dbReference>
<reference evidence="12" key="1">
    <citation type="journal article" date="2021" name="Open Biol.">
        <title>Shared evolutionary footprints suggest mitochondrial oxidative damage underlies multiple complex I losses in fungi.</title>
        <authorList>
            <person name="Schikora-Tamarit M.A."/>
            <person name="Marcet-Houben M."/>
            <person name="Nosek J."/>
            <person name="Gabaldon T."/>
        </authorList>
    </citation>
    <scope>NUCLEOTIDE SEQUENCE</scope>
    <source>
        <strain evidence="12">NCAIM Y.01608</strain>
    </source>
</reference>
<evidence type="ECO:0000256" key="8">
    <source>
        <dbReference type="ARBA" id="ARBA00023274"/>
    </source>
</evidence>
<comment type="function">
    <text evidence="9">Binds specifically to the 3'-terminal U-tract of U6 snRNA.</text>
</comment>
<organism evidence="12 13">
    <name type="scientific">Ogataea polymorpha</name>
    <dbReference type="NCBI Taxonomy" id="460523"/>
    <lineage>
        <taxon>Eukaryota</taxon>
        <taxon>Fungi</taxon>
        <taxon>Dikarya</taxon>
        <taxon>Ascomycota</taxon>
        <taxon>Saccharomycotina</taxon>
        <taxon>Pichiomycetes</taxon>
        <taxon>Pichiales</taxon>
        <taxon>Pichiaceae</taxon>
        <taxon>Ogataea</taxon>
    </lineage>
</organism>
<dbReference type="GO" id="GO:0005681">
    <property type="term" value="C:spliceosomal complex"/>
    <property type="evidence" value="ECO:0007669"/>
    <property type="project" value="UniProtKB-UniRule"/>
</dbReference>
<evidence type="ECO:0000256" key="4">
    <source>
        <dbReference type="ARBA" id="ARBA00022728"/>
    </source>
</evidence>
<evidence type="ECO:0000256" key="9">
    <source>
        <dbReference type="RuleBase" id="RU365049"/>
    </source>
</evidence>
<dbReference type="SMART" id="SM00651">
    <property type="entry name" value="Sm"/>
    <property type="match status" value="1"/>
</dbReference>
<comment type="similarity">
    <text evidence="2 9">Belongs to the snRNP Sm proteins family.</text>
</comment>
<evidence type="ECO:0000313" key="12">
    <source>
        <dbReference type="EMBL" id="KAH3665233.1"/>
    </source>
</evidence>
<protein>
    <recommendedName>
        <fullName evidence="9">LSM complex subunit LSM4</fullName>
    </recommendedName>
</protein>
<dbReference type="EMBL" id="JAEUBD010001178">
    <property type="protein sequence ID" value="KAH3665233.1"/>
    <property type="molecule type" value="Genomic_DNA"/>
</dbReference>
<keyword evidence="8 9" id="KW-0687">Ribonucleoprotein</keyword>
<evidence type="ECO:0000313" key="13">
    <source>
        <dbReference type="Proteomes" id="UP000788993"/>
    </source>
</evidence>
<evidence type="ECO:0000256" key="7">
    <source>
        <dbReference type="ARBA" id="ARBA00023242"/>
    </source>
</evidence>
<dbReference type="InterPro" id="IPR047575">
    <property type="entry name" value="Sm"/>
</dbReference>
<feature type="domain" description="Sm" evidence="11">
    <location>
        <begin position="2"/>
        <end position="75"/>
    </location>
</feature>
<dbReference type="PANTHER" id="PTHR23338">
    <property type="entry name" value="SMALL NUCLEAR RIBONUCLEOPROTEIN SM"/>
    <property type="match status" value="1"/>
</dbReference>
<keyword evidence="6 9" id="KW-0508">mRNA splicing</keyword>
<dbReference type="InterPro" id="IPR034101">
    <property type="entry name" value="Lsm4"/>
</dbReference>
<evidence type="ECO:0000259" key="11">
    <source>
        <dbReference type="PROSITE" id="PS52002"/>
    </source>
</evidence>
<dbReference type="AlphaFoldDB" id="A0A9P8P463"/>
<dbReference type="PROSITE" id="PS52002">
    <property type="entry name" value="SM"/>
    <property type="match status" value="1"/>
</dbReference>
<sequence>MLPLYLLTSVKTQPILVELKSGETVNGLLENCDSWMNLTLNDAVTVDLHGKRFEKVPEVYVRGNQIKYVRMSNDIIDKFKEQNRGPNRQRPMQKRQQRNGRDRDPRDRRNGNQRTK</sequence>
<keyword evidence="3 9" id="KW-0507">mRNA processing</keyword>
<feature type="region of interest" description="Disordered" evidence="10">
    <location>
        <begin position="77"/>
        <end position="116"/>
    </location>
</feature>
<feature type="compositionally biased region" description="Basic and acidic residues" evidence="10">
    <location>
        <begin position="99"/>
        <end position="110"/>
    </location>
</feature>
<dbReference type="OrthoDB" id="747253at2759"/>
<evidence type="ECO:0000256" key="6">
    <source>
        <dbReference type="ARBA" id="ARBA00023187"/>
    </source>
</evidence>
<evidence type="ECO:0000256" key="2">
    <source>
        <dbReference type="ARBA" id="ARBA00006850"/>
    </source>
</evidence>
<comment type="subunit">
    <text evidence="9">LSm subunits form a heteromer with a doughnut shape.</text>
</comment>
<dbReference type="SUPFAM" id="SSF50182">
    <property type="entry name" value="Sm-like ribonucleoproteins"/>
    <property type="match status" value="1"/>
</dbReference>
<dbReference type="InterPro" id="IPR001163">
    <property type="entry name" value="Sm_dom_euk/arc"/>
</dbReference>
<evidence type="ECO:0000256" key="10">
    <source>
        <dbReference type="SAM" id="MobiDB-lite"/>
    </source>
</evidence>
<dbReference type="GO" id="GO:0003723">
    <property type="term" value="F:RNA binding"/>
    <property type="evidence" value="ECO:0007669"/>
    <property type="project" value="UniProtKB-KW"/>
</dbReference>
<comment type="subcellular location">
    <subcellularLocation>
        <location evidence="1 9">Nucleus</location>
    </subcellularLocation>
</comment>
<dbReference type="Pfam" id="PF01423">
    <property type="entry name" value="LSM"/>
    <property type="match status" value="1"/>
</dbReference>
<evidence type="ECO:0000256" key="5">
    <source>
        <dbReference type="ARBA" id="ARBA00022884"/>
    </source>
</evidence>
<comment type="caution">
    <text evidence="12">The sequence shown here is derived from an EMBL/GenBank/DDBJ whole genome shotgun (WGS) entry which is preliminary data.</text>
</comment>